<dbReference type="SUPFAM" id="SSF88713">
    <property type="entry name" value="Glycoside hydrolase/deacetylase"/>
    <property type="match status" value="1"/>
</dbReference>
<organism evidence="12 13">
    <name type="scientific">Morchella conica CCBAS932</name>
    <dbReference type="NCBI Taxonomy" id="1392247"/>
    <lineage>
        <taxon>Eukaryota</taxon>
        <taxon>Fungi</taxon>
        <taxon>Dikarya</taxon>
        <taxon>Ascomycota</taxon>
        <taxon>Pezizomycotina</taxon>
        <taxon>Pezizomycetes</taxon>
        <taxon>Pezizales</taxon>
        <taxon>Morchellaceae</taxon>
        <taxon>Morchella</taxon>
    </lineage>
</organism>
<dbReference type="OrthoDB" id="407355at2759"/>
<evidence type="ECO:0000256" key="7">
    <source>
        <dbReference type="ARBA" id="ARBA00023285"/>
    </source>
</evidence>
<dbReference type="PANTHER" id="PTHR46471:SF2">
    <property type="entry name" value="CHITIN DEACETYLASE-RELATED"/>
    <property type="match status" value="1"/>
</dbReference>
<keyword evidence="2 8" id="KW-0147">Chitin-binding</keyword>
<dbReference type="PANTHER" id="PTHR46471">
    <property type="entry name" value="CHITIN DEACETYLASE"/>
    <property type="match status" value="1"/>
</dbReference>
<dbReference type="STRING" id="1392247.A0A3N4KPX8"/>
<keyword evidence="4 9" id="KW-0732">Signal</keyword>
<dbReference type="InParanoid" id="A0A3N4KPX8"/>
<evidence type="ECO:0000256" key="1">
    <source>
        <dbReference type="ARBA" id="ARBA00001941"/>
    </source>
</evidence>
<feature type="signal peptide" evidence="9">
    <location>
        <begin position="1"/>
        <end position="24"/>
    </location>
</feature>
<comment type="caution">
    <text evidence="8">Lacks conserved residue(s) required for the propagation of feature annotation.</text>
</comment>
<evidence type="ECO:0000256" key="9">
    <source>
        <dbReference type="SAM" id="SignalP"/>
    </source>
</evidence>
<dbReference type="GO" id="GO:0016810">
    <property type="term" value="F:hydrolase activity, acting on carbon-nitrogen (but not peptide) bonds"/>
    <property type="evidence" value="ECO:0007669"/>
    <property type="project" value="InterPro"/>
</dbReference>
<dbReference type="InterPro" id="IPR002509">
    <property type="entry name" value="NODB_dom"/>
</dbReference>
<dbReference type="CDD" id="cd10951">
    <property type="entry name" value="CE4_ClCDA_like"/>
    <property type="match status" value="1"/>
</dbReference>
<protein>
    <submittedName>
        <fullName evidence="12">Glycoside hydrolase/deacetylase</fullName>
    </submittedName>
</protein>
<dbReference type="GO" id="GO:0046872">
    <property type="term" value="F:metal ion binding"/>
    <property type="evidence" value="ECO:0007669"/>
    <property type="project" value="UniProtKB-KW"/>
</dbReference>
<dbReference type="InterPro" id="IPR036861">
    <property type="entry name" value="Endochitinase-like_sf"/>
</dbReference>
<reference evidence="12 13" key="1">
    <citation type="journal article" date="2018" name="Nat. Ecol. Evol.">
        <title>Pezizomycetes genomes reveal the molecular basis of ectomycorrhizal truffle lifestyle.</title>
        <authorList>
            <person name="Murat C."/>
            <person name="Payen T."/>
            <person name="Noel B."/>
            <person name="Kuo A."/>
            <person name="Morin E."/>
            <person name="Chen J."/>
            <person name="Kohler A."/>
            <person name="Krizsan K."/>
            <person name="Balestrini R."/>
            <person name="Da Silva C."/>
            <person name="Montanini B."/>
            <person name="Hainaut M."/>
            <person name="Levati E."/>
            <person name="Barry K.W."/>
            <person name="Belfiori B."/>
            <person name="Cichocki N."/>
            <person name="Clum A."/>
            <person name="Dockter R.B."/>
            <person name="Fauchery L."/>
            <person name="Guy J."/>
            <person name="Iotti M."/>
            <person name="Le Tacon F."/>
            <person name="Lindquist E.A."/>
            <person name="Lipzen A."/>
            <person name="Malagnac F."/>
            <person name="Mello A."/>
            <person name="Molinier V."/>
            <person name="Miyauchi S."/>
            <person name="Poulain J."/>
            <person name="Riccioni C."/>
            <person name="Rubini A."/>
            <person name="Sitrit Y."/>
            <person name="Splivallo R."/>
            <person name="Traeger S."/>
            <person name="Wang M."/>
            <person name="Zifcakova L."/>
            <person name="Wipf D."/>
            <person name="Zambonelli A."/>
            <person name="Paolocci F."/>
            <person name="Nowrousian M."/>
            <person name="Ottonello S."/>
            <person name="Baldrian P."/>
            <person name="Spatafora J.W."/>
            <person name="Henrissat B."/>
            <person name="Nagy L.G."/>
            <person name="Aury J.M."/>
            <person name="Wincker P."/>
            <person name="Grigoriev I.V."/>
            <person name="Bonfante P."/>
            <person name="Martin F.M."/>
        </authorList>
    </citation>
    <scope>NUCLEOTIDE SEQUENCE [LARGE SCALE GENOMIC DNA]</scope>
    <source>
        <strain evidence="12 13">CCBAS932</strain>
    </source>
</reference>
<keyword evidence="3" id="KW-0479">Metal-binding</keyword>
<feature type="domain" description="Chitin-binding type-1" evidence="10">
    <location>
        <begin position="36"/>
        <end position="83"/>
    </location>
</feature>
<evidence type="ECO:0000259" key="11">
    <source>
        <dbReference type="PROSITE" id="PS51677"/>
    </source>
</evidence>
<evidence type="ECO:0000256" key="8">
    <source>
        <dbReference type="PROSITE-ProRule" id="PRU00261"/>
    </source>
</evidence>
<dbReference type="Gene3D" id="3.20.20.370">
    <property type="entry name" value="Glycoside hydrolase/deacetylase"/>
    <property type="match status" value="1"/>
</dbReference>
<keyword evidence="6" id="KW-0119">Carbohydrate metabolism</keyword>
<dbReference type="SUPFAM" id="SSF57016">
    <property type="entry name" value="Plant lectins/antimicrobial peptides"/>
    <property type="match status" value="1"/>
</dbReference>
<keyword evidence="7" id="KW-0170">Cobalt</keyword>
<dbReference type="CDD" id="cd11618">
    <property type="entry name" value="ChtBD1_1"/>
    <property type="match status" value="1"/>
</dbReference>
<keyword evidence="5 12" id="KW-0378">Hydrolase</keyword>
<dbReference type="Pfam" id="PF01522">
    <property type="entry name" value="Polysacc_deac_1"/>
    <property type="match status" value="1"/>
</dbReference>
<dbReference type="InterPro" id="IPR001002">
    <property type="entry name" value="Chitin-bd_1"/>
</dbReference>
<feature type="chain" id="PRO_5018290880" evidence="9">
    <location>
        <begin position="25"/>
        <end position="335"/>
    </location>
</feature>
<dbReference type="PROSITE" id="PS50941">
    <property type="entry name" value="CHIT_BIND_I_2"/>
    <property type="match status" value="1"/>
</dbReference>
<dbReference type="EMBL" id="ML119127">
    <property type="protein sequence ID" value="RPB12653.1"/>
    <property type="molecule type" value="Genomic_DNA"/>
</dbReference>
<feature type="domain" description="NodB homology" evidence="11">
    <location>
        <begin position="122"/>
        <end position="317"/>
    </location>
</feature>
<dbReference type="Proteomes" id="UP000277580">
    <property type="component" value="Unassembled WGS sequence"/>
</dbReference>
<evidence type="ECO:0000256" key="4">
    <source>
        <dbReference type="ARBA" id="ARBA00022729"/>
    </source>
</evidence>
<comment type="cofactor">
    <cofactor evidence="1">
        <name>Co(2+)</name>
        <dbReference type="ChEBI" id="CHEBI:48828"/>
    </cofactor>
</comment>
<dbReference type="InterPro" id="IPR011330">
    <property type="entry name" value="Glyco_hydro/deAcase_b/a-brl"/>
</dbReference>
<keyword evidence="13" id="KW-1185">Reference proteome</keyword>
<evidence type="ECO:0000256" key="6">
    <source>
        <dbReference type="ARBA" id="ARBA00023277"/>
    </source>
</evidence>
<dbReference type="Gene3D" id="3.30.60.10">
    <property type="entry name" value="Endochitinase-like"/>
    <property type="match status" value="1"/>
</dbReference>
<dbReference type="AlphaFoldDB" id="A0A3N4KPX8"/>
<feature type="disulfide bond" evidence="8">
    <location>
        <begin position="56"/>
        <end position="70"/>
    </location>
</feature>
<sequence>MASGYHLITLFLIILLLFSFTSYSIPFPVEPRDTLNNRCGPALGGNCQSIGGGFQCCSQYGYCGDSAGHCGVGCQPDYGRCTSGSPTAPTTPTQPAQPPVGERPPLGIVPYGAHIYSCNIRGTIALTFDDGPYTYTAGLLDLLASLGIKATFFITGNNLSKGAIDGPNTAWPAVIRRAYNEGHQIASHTWDHLDLNTLNEADRQYQMTRLEQAFLSIIGCYPTYMRAPFIQCNRECLRTMERLGYHAIFWDLDTADYTNVTPDLIQRSKDNVDMAMEGLNSNYNSILSIAHDIHYQTVYNLTRYQIITGYRYGYRFVTVGECLGDPKDNWYRTQS</sequence>
<accession>A0A3N4KPX8</accession>
<evidence type="ECO:0000256" key="3">
    <source>
        <dbReference type="ARBA" id="ARBA00022723"/>
    </source>
</evidence>
<dbReference type="FunCoup" id="A0A3N4KPX8">
    <property type="interactions" value="40"/>
</dbReference>
<dbReference type="GO" id="GO:0008061">
    <property type="term" value="F:chitin binding"/>
    <property type="evidence" value="ECO:0007669"/>
    <property type="project" value="UniProtKB-UniRule"/>
</dbReference>
<name>A0A3N4KPX8_9PEZI</name>
<evidence type="ECO:0000313" key="13">
    <source>
        <dbReference type="Proteomes" id="UP000277580"/>
    </source>
</evidence>
<keyword evidence="8" id="KW-1015">Disulfide bond</keyword>
<evidence type="ECO:0000313" key="12">
    <source>
        <dbReference type="EMBL" id="RPB12653.1"/>
    </source>
</evidence>
<dbReference type="PROSITE" id="PS51677">
    <property type="entry name" value="NODB"/>
    <property type="match status" value="1"/>
</dbReference>
<evidence type="ECO:0000256" key="2">
    <source>
        <dbReference type="ARBA" id="ARBA00022669"/>
    </source>
</evidence>
<gene>
    <name evidence="12" type="ORF">P167DRAFT_522761</name>
</gene>
<evidence type="ECO:0000256" key="5">
    <source>
        <dbReference type="ARBA" id="ARBA00022801"/>
    </source>
</evidence>
<proteinExistence type="predicted"/>
<dbReference type="GO" id="GO:0005975">
    <property type="term" value="P:carbohydrate metabolic process"/>
    <property type="evidence" value="ECO:0007669"/>
    <property type="project" value="InterPro"/>
</dbReference>
<evidence type="ECO:0000259" key="10">
    <source>
        <dbReference type="PROSITE" id="PS50941"/>
    </source>
</evidence>
<dbReference type="SMART" id="SM00270">
    <property type="entry name" value="ChtBD1"/>
    <property type="match status" value="1"/>
</dbReference>